<dbReference type="AlphaFoldDB" id="A0A0A9E8X6"/>
<name>A0A0A9E8X6_ARUDO</name>
<evidence type="ECO:0000313" key="1">
    <source>
        <dbReference type="EMBL" id="JAD95478.1"/>
    </source>
</evidence>
<sequence>MLVPWLRYHHKVSLMFLKQFHEWTTILHFPDHHLKSCKLNIIPSPRRNSYLQKIISHPRCHLM</sequence>
<protein>
    <submittedName>
        <fullName evidence="1">Uncharacterized protein</fullName>
    </submittedName>
</protein>
<reference evidence="1" key="2">
    <citation type="journal article" date="2015" name="Data Brief">
        <title>Shoot transcriptome of the giant reed, Arundo donax.</title>
        <authorList>
            <person name="Barrero R.A."/>
            <person name="Guerrero F.D."/>
            <person name="Moolhuijzen P."/>
            <person name="Goolsby J.A."/>
            <person name="Tidwell J."/>
            <person name="Bellgard S.E."/>
            <person name="Bellgard M.I."/>
        </authorList>
    </citation>
    <scope>NUCLEOTIDE SEQUENCE</scope>
    <source>
        <tissue evidence="1">Shoot tissue taken approximately 20 cm above the soil surface</tissue>
    </source>
</reference>
<proteinExistence type="predicted"/>
<organism evidence="1">
    <name type="scientific">Arundo donax</name>
    <name type="common">Giant reed</name>
    <name type="synonym">Donax arundinaceus</name>
    <dbReference type="NCBI Taxonomy" id="35708"/>
    <lineage>
        <taxon>Eukaryota</taxon>
        <taxon>Viridiplantae</taxon>
        <taxon>Streptophyta</taxon>
        <taxon>Embryophyta</taxon>
        <taxon>Tracheophyta</taxon>
        <taxon>Spermatophyta</taxon>
        <taxon>Magnoliopsida</taxon>
        <taxon>Liliopsida</taxon>
        <taxon>Poales</taxon>
        <taxon>Poaceae</taxon>
        <taxon>PACMAD clade</taxon>
        <taxon>Arundinoideae</taxon>
        <taxon>Arundineae</taxon>
        <taxon>Arundo</taxon>
    </lineage>
</organism>
<reference evidence="1" key="1">
    <citation type="submission" date="2014-09" db="EMBL/GenBank/DDBJ databases">
        <authorList>
            <person name="Magalhaes I.L.F."/>
            <person name="Oliveira U."/>
            <person name="Santos F.R."/>
            <person name="Vidigal T.H.D.A."/>
            <person name="Brescovit A.D."/>
            <person name="Santos A.J."/>
        </authorList>
    </citation>
    <scope>NUCLEOTIDE SEQUENCE</scope>
    <source>
        <tissue evidence="1">Shoot tissue taken approximately 20 cm above the soil surface</tissue>
    </source>
</reference>
<dbReference type="EMBL" id="GBRH01202417">
    <property type="protein sequence ID" value="JAD95478.1"/>
    <property type="molecule type" value="Transcribed_RNA"/>
</dbReference>
<accession>A0A0A9E8X6</accession>